<proteinExistence type="predicted"/>
<gene>
    <name evidence="2" type="ORF">AVDCRST_MAG30-3265</name>
</gene>
<evidence type="ECO:0000259" key="1">
    <source>
        <dbReference type="PROSITE" id="PS51819"/>
    </source>
</evidence>
<organism evidence="2">
    <name type="scientific">uncultured Solirubrobacteraceae bacterium</name>
    <dbReference type="NCBI Taxonomy" id="1162706"/>
    <lineage>
        <taxon>Bacteria</taxon>
        <taxon>Bacillati</taxon>
        <taxon>Actinomycetota</taxon>
        <taxon>Thermoleophilia</taxon>
        <taxon>Solirubrobacterales</taxon>
        <taxon>Solirubrobacteraceae</taxon>
        <taxon>environmental samples</taxon>
    </lineage>
</organism>
<accession>A0A6J4TIP5</accession>
<dbReference type="SUPFAM" id="SSF54593">
    <property type="entry name" value="Glyoxalase/Bleomycin resistance protein/Dihydroxybiphenyl dioxygenase"/>
    <property type="match status" value="2"/>
</dbReference>
<dbReference type="Pfam" id="PF00903">
    <property type="entry name" value="Glyoxalase"/>
    <property type="match status" value="2"/>
</dbReference>
<dbReference type="InterPro" id="IPR029068">
    <property type="entry name" value="Glyas_Bleomycin-R_OHBP_Dase"/>
</dbReference>
<dbReference type="InterPro" id="IPR037523">
    <property type="entry name" value="VOC_core"/>
</dbReference>
<protein>
    <submittedName>
        <fullName evidence="2">Lactoylglutathione lyase and related lyases</fullName>
    </submittedName>
</protein>
<sequence>MFDHVTIRVADPAASEAFYSAVMAALGHAATWSDDGLAEWDEFGFSPVTADQPLTRGVHVGFAAPSREHVDAFWRAGAEAGGRDDGAPGLRPQYREDYYGGFLRDPDGNSVEAVHHGGMQGGMIDHLWVRVADLAAAEAFYATIAPHAGFGPAERPGAGRRRFRGAGGSLTLVTGVPTEHLHLAFPATDDGTVDAFWRTATLAGYRDNGGPGERPEYHPGYYGAFVLDPDGNNAEVVNHNRP</sequence>
<reference evidence="2" key="1">
    <citation type="submission" date="2020-02" db="EMBL/GenBank/DDBJ databases">
        <authorList>
            <person name="Meier V. D."/>
        </authorList>
    </citation>
    <scope>NUCLEOTIDE SEQUENCE</scope>
    <source>
        <strain evidence="2">AVDCRST_MAG30</strain>
    </source>
</reference>
<feature type="domain" description="VOC" evidence="1">
    <location>
        <begin position="1"/>
        <end position="116"/>
    </location>
</feature>
<name>A0A6J4TIP5_9ACTN</name>
<dbReference type="AlphaFoldDB" id="A0A6J4TIP5"/>
<keyword evidence="2" id="KW-0456">Lyase</keyword>
<dbReference type="PANTHER" id="PTHR35006">
    <property type="entry name" value="GLYOXALASE FAMILY PROTEIN (AFU_ORTHOLOGUE AFUA_5G14830)"/>
    <property type="match status" value="1"/>
</dbReference>
<dbReference type="EMBL" id="CADCVS010000423">
    <property type="protein sequence ID" value="CAA9524554.1"/>
    <property type="molecule type" value="Genomic_DNA"/>
</dbReference>
<dbReference type="PANTHER" id="PTHR35006:SF2">
    <property type="entry name" value="GLYOXALASE FAMILY PROTEIN (AFU_ORTHOLOGUE AFUA_5G14830)"/>
    <property type="match status" value="1"/>
</dbReference>
<evidence type="ECO:0000313" key="2">
    <source>
        <dbReference type="EMBL" id="CAA9524554.1"/>
    </source>
</evidence>
<dbReference type="GO" id="GO:0016829">
    <property type="term" value="F:lyase activity"/>
    <property type="evidence" value="ECO:0007669"/>
    <property type="project" value="UniProtKB-KW"/>
</dbReference>
<dbReference type="InterPro" id="IPR004360">
    <property type="entry name" value="Glyas_Fos-R_dOase_dom"/>
</dbReference>
<feature type="domain" description="VOC" evidence="1">
    <location>
        <begin position="123"/>
        <end position="239"/>
    </location>
</feature>
<dbReference type="PROSITE" id="PS51819">
    <property type="entry name" value="VOC"/>
    <property type="match status" value="2"/>
</dbReference>
<dbReference type="Gene3D" id="3.10.180.10">
    <property type="entry name" value="2,3-Dihydroxybiphenyl 1,2-Dioxygenase, domain 1"/>
    <property type="match status" value="2"/>
</dbReference>
<dbReference type="CDD" id="cd07262">
    <property type="entry name" value="VOC_like"/>
    <property type="match status" value="1"/>
</dbReference>